<keyword evidence="1" id="KW-0472">Membrane</keyword>
<comment type="caution">
    <text evidence="2">The sequence shown here is derived from an EMBL/GenBank/DDBJ whole genome shotgun (WGS) entry which is preliminary data.</text>
</comment>
<evidence type="ECO:0000313" key="2">
    <source>
        <dbReference type="EMBL" id="MBG0568641.1"/>
    </source>
</evidence>
<proteinExistence type="predicted"/>
<dbReference type="EMBL" id="JADQTO010000041">
    <property type="protein sequence ID" value="MBG0568641.1"/>
    <property type="molecule type" value="Genomic_DNA"/>
</dbReference>
<keyword evidence="1" id="KW-0812">Transmembrane</keyword>
<feature type="transmembrane region" description="Helical" evidence="1">
    <location>
        <begin position="12"/>
        <end position="39"/>
    </location>
</feature>
<organism evidence="2 3">
    <name type="scientific">Actinoplanes aureus</name>
    <dbReference type="NCBI Taxonomy" id="2792083"/>
    <lineage>
        <taxon>Bacteria</taxon>
        <taxon>Bacillati</taxon>
        <taxon>Actinomycetota</taxon>
        <taxon>Actinomycetes</taxon>
        <taxon>Micromonosporales</taxon>
        <taxon>Micromonosporaceae</taxon>
        <taxon>Actinoplanes</taxon>
    </lineage>
</organism>
<dbReference type="AlphaFoldDB" id="A0A931CKB6"/>
<keyword evidence="3" id="KW-1185">Reference proteome</keyword>
<keyword evidence="1" id="KW-1133">Transmembrane helix</keyword>
<dbReference type="Proteomes" id="UP000598146">
    <property type="component" value="Unassembled WGS sequence"/>
</dbReference>
<evidence type="ECO:0000256" key="1">
    <source>
        <dbReference type="SAM" id="Phobius"/>
    </source>
</evidence>
<reference evidence="2" key="1">
    <citation type="submission" date="2020-11" db="EMBL/GenBank/DDBJ databases">
        <title>Isolation and identification of active actinomycetes.</title>
        <authorList>
            <person name="Sun X."/>
        </authorList>
    </citation>
    <scope>NUCLEOTIDE SEQUENCE</scope>
    <source>
        <strain evidence="2">NEAU-A11</strain>
    </source>
</reference>
<gene>
    <name evidence="2" type="ORF">I4J89_45195</name>
</gene>
<protein>
    <submittedName>
        <fullName evidence="2">Uncharacterized protein</fullName>
    </submittedName>
</protein>
<accession>A0A931CKB6</accession>
<feature type="transmembrane region" description="Helical" evidence="1">
    <location>
        <begin position="253"/>
        <end position="281"/>
    </location>
</feature>
<evidence type="ECO:0000313" key="3">
    <source>
        <dbReference type="Proteomes" id="UP000598146"/>
    </source>
</evidence>
<sequence length="333" mass="35913">MSILGSAARRSTRFLAATGAAIMAVAMVLATSAAAYLFFAANPSTPSSYFHGTISVEIGGGAESVDVPNLKANVIVLVPDWQNLSQLARSQKATYIVEFDDDWFSNRTLYINSQDDAVLANVRMHVTDSNGIEKDVFFIKDDHRVSQENPAQTLAVTIPKGTHRVTVNGAWARPIGELKGATADLRFPFCAASPKNFHPCVIEAGQLRPGLSLSGSSFRTSYPYVLTWRNPGFKEPPYAQVIDDSIESRQNSYLFIAGALVGIAGSALVELLLIAAASGIFGHLKAARGESEQPERHPYAHLTTWYVGIKSGPCQAHDCKSPDAEDSARNRVG</sequence>
<name>A0A931CKB6_9ACTN</name>